<dbReference type="PANTHER" id="PTHR35526:SF3">
    <property type="entry name" value="ANTI-SIGMA-F FACTOR RSBW"/>
    <property type="match status" value="1"/>
</dbReference>
<keyword evidence="4" id="KW-0067">ATP-binding</keyword>
<feature type="domain" description="Histidine kinase/HSP90-like ATPase" evidence="3">
    <location>
        <begin position="53"/>
        <end position="143"/>
    </location>
</feature>
<dbReference type="Pfam" id="PF13581">
    <property type="entry name" value="HATPase_c_2"/>
    <property type="match status" value="1"/>
</dbReference>
<dbReference type="InterPro" id="IPR050267">
    <property type="entry name" value="Anti-sigma-factor_SerPK"/>
</dbReference>
<dbReference type="RefSeq" id="WP_328955244.1">
    <property type="nucleotide sequence ID" value="NZ_CP108110.1"/>
</dbReference>
<keyword evidence="1" id="KW-0723">Serine/threonine-protein kinase</keyword>
<sequence length="168" mass="18377">MAPLSRAFPCLLQPSSPHAPRRWPHHAETVSATPPSPAEHTCWLPRHRKSPGAARRELRSFLADHPDSEDLLPTGELLLSELVTNSVQHARTARGRLIQVRFGLADSLLRIEVHDADSEKPALRDASDSEEAGRGLLLVHELAAQWGCCPRAGGIGKFVWCHISAEAA</sequence>
<dbReference type="CDD" id="cd16936">
    <property type="entry name" value="HATPase_RsbW-like"/>
    <property type="match status" value="1"/>
</dbReference>
<dbReference type="GO" id="GO:0005524">
    <property type="term" value="F:ATP binding"/>
    <property type="evidence" value="ECO:0007669"/>
    <property type="project" value="UniProtKB-KW"/>
</dbReference>
<dbReference type="SUPFAM" id="SSF55874">
    <property type="entry name" value="ATPase domain of HSP90 chaperone/DNA topoisomerase II/histidine kinase"/>
    <property type="match status" value="1"/>
</dbReference>
<protein>
    <submittedName>
        <fullName evidence="4">ATP-binding protein</fullName>
    </submittedName>
</protein>
<reference evidence="4" key="1">
    <citation type="submission" date="2022-10" db="EMBL/GenBank/DDBJ databases">
        <title>The complete genomes of actinobacterial strains from the NBC collection.</title>
        <authorList>
            <person name="Joergensen T.S."/>
            <person name="Alvarez Arevalo M."/>
            <person name="Sterndorff E.B."/>
            <person name="Faurdal D."/>
            <person name="Vuksanovic O."/>
            <person name="Mourched A.-S."/>
            <person name="Charusanti P."/>
            <person name="Shaw S."/>
            <person name="Blin K."/>
            <person name="Weber T."/>
        </authorList>
    </citation>
    <scope>NUCLEOTIDE SEQUENCE</scope>
    <source>
        <strain evidence="4">NBC_00222</strain>
    </source>
</reference>
<feature type="region of interest" description="Disordered" evidence="2">
    <location>
        <begin position="15"/>
        <end position="44"/>
    </location>
</feature>
<gene>
    <name evidence="4" type="ORF">OHA16_16230</name>
</gene>
<evidence type="ECO:0000256" key="1">
    <source>
        <dbReference type="ARBA" id="ARBA00022527"/>
    </source>
</evidence>
<dbReference type="InterPro" id="IPR036890">
    <property type="entry name" value="HATPase_C_sf"/>
</dbReference>
<dbReference type="Proteomes" id="UP001432222">
    <property type="component" value="Chromosome"/>
</dbReference>
<evidence type="ECO:0000259" key="3">
    <source>
        <dbReference type="Pfam" id="PF13581"/>
    </source>
</evidence>
<dbReference type="InterPro" id="IPR003594">
    <property type="entry name" value="HATPase_dom"/>
</dbReference>
<evidence type="ECO:0000313" key="4">
    <source>
        <dbReference type="EMBL" id="WUQ84378.1"/>
    </source>
</evidence>
<dbReference type="EMBL" id="CP108110">
    <property type="protein sequence ID" value="WUQ84378.1"/>
    <property type="molecule type" value="Genomic_DNA"/>
</dbReference>
<keyword evidence="5" id="KW-1185">Reference proteome</keyword>
<dbReference type="PANTHER" id="PTHR35526">
    <property type="entry name" value="ANTI-SIGMA-F FACTOR RSBW-RELATED"/>
    <property type="match status" value="1"/>
</dbReference>
<evidence type="ECO:0000256" key="2">
    <source>
        <dbReference type="SAM" id="MobiDB-lite"/>
    </source>
</evidence>
<proteinExistence type="predicted"/>
<name>A0ABZ1TZK0_9ACTN</name>
<keyword evidence="1" id="KW-0808">Transferase</keyword>
<keyword evidence="4" id="KW-0547">Nucleotide-binding</keyword>
<accession>A0ABZ1TZK0</accession>
<dbReference type="Gene3D" id="3.30.565.10">
    <property type="entry name" value="Histidine kinase-like ATPase, C-terminal domain"/>
    <property type="match status" value="1"/>
</dbReference>
<keyword evidence="1" id="KW-0418">Kinase</keyword>
<organism evidence="4 5">
    <name type="scientific">Kitasatospora purpeofusca</name>
    <dbReference type="NCBI Taxonomy" id="67352"/>
    <lineage>
        <taxon>Bacteria</taxon>
        <taxon>Bacillati</taxon>
        <taxon>Actinomycetota</taxon>
        <taxon>Actinomycetes</taxon>
        <taxon>Kitasatosporales</taxon>
        <taxon>Streptomycetaceae</taxon>
        <taxon>Kitasatospora</taxon>
    </lineage>
</organism>
<evidence type="ECO:0000313" key="5">
    <source>
        <dbReference type="Proteomes" id="UP001432222"/>
    </source>
</evidence>